<dbReference type="Proteomes" id="UP001205890">
    <property type="component" value="Unassembled WGS sequence"/>
</dbReference>
<dbReference type="EMBL" id="JANCLU010000008">
    <property type="protein sequence ID" value="MCP8938859.1"/>
    <property type="molecule type" value="Genomic_DNA"/>
</dbReference>
<organism evidence="2 3">
    <name type="scientific">Alsobacter ponti</name>
    <dbReference type="NCBI Taxonomy" id="2962936"/>
    <lineage>
        <taxon>Bacteria</taxon>
        <taxon>Pseudomonadati</taxon>
        <taxon>Pseudomonadota</taxon>
        <taxon>Alphaproteobacteria</taxon>
        <taxon>Hyphomicrobiales</taxon>
        <taxon>Alsobacteraceae</taxon>
        <taxon>Alsobacter</taxon>
    </lineage>
</organism>
<feature type="domain" description="Endoribonuclease L-PSP/chorismate mutase-like" evidence="1">
    <location>
        <begin position="5"/>
        <end position="140"/>
    </location>
</feature>
<keyword evidence="3" id="KW-1185">Reference proteome</keyword>
<comment type="caution">
    <text evidence="2">The sequence shown here is derived from an EMBL/GenBank/DDBJ whole genome shotgun (WGS) entry which is preliminary data.</text>
</comment>
<dbReference type="Gene3D" id="3.30.1330.40">
    <property type="entry name" value="RutC-like"/>
    <property type="match status" value="1"/>
</dbReference>
<name>A0ABT1LBP5_9HYPH</name>
<sequence>MTPEEKLAQLGLTLPPPPSPMANYVPIRRDGATVYLAGQGPRLPDGSMRTGKVGADVDVRRAYDDARLVGLQLLALMKEAAGGDLSKVEVLKLLGMVNATPEFDRHPEVINGCSDLLVEVLGDAGRHARSAVGMGSLPRNITVEVEAIIRIRD</sequence>
<proteinExistence type="predicted"/>
<dbReference type="PANTHER" id="PTHR43760">
    <property type="entry name" value="ENDORIBONUCLEASE-RELATED"/>
    <property type="match status" value="1"/>
</dbReference>
<accession>A0ABT1LBP5</accession>
<dbReference type="InterPro" id="IPR013813">
    <property type="entry name" value="Endoribo_LPSP/chorism_mut-like"/>
</dbReference>
<evidence type="ECO:0000313" key="3">
    <source>
        <dbReference type="Proteomes" id="UP001205890"/>
    </source>
</evidence>
<dbReference type="PANTHER" id="PTHR43760:SF1">
    <property type="entry name" value="ENDORIBONUCLEASE L-PSP_CHORISMATE MUTASE-LIKE DOMAIN-CONTAINING PROTEIN"/>
    <property type="match status" value="1"/>
</dbReference>
<gene>
    <name evidence="2" type="ORF">NK718_10060</name>
</gene>
<dbReference type="SUPFAM" id="SSF55298">
    <property type="entry name" value="YjgF-like"/>
    <property type="match status" value="1"/>
</dbReference>
<dbReference type="InterPro" id="IPR035959">
    <property type="entry name" value="RutC-like_sf"/>
</dbReference>
<evidence type="ECO:0000313" key="2">
    <source>
        <dbReference type="EMBL" id="MCP8938859.1"/>
    </source>
</evidence>
<protein>
    <submittedName>
        <fullName evidence="2">RidA family protein</fullName>
    </submittedName>
</protein>
<dbReference type="RefSeq" id="WP_254741271.1">
    <property type="nucleotide sequence ID" value="NZ_JANCLU010000008.1"/>
</dbReference>
<evidence type="ECO:0000259" key="1">
    <source>
        <dbReference type="Pfam" id="PF14588"/>
    </source>
</evidence>
<reference evidence="2 3" key="1">
    <citation type="submission" date="2022-07" db="EMBL/GenBank/DDBJ databases">
        <authorList>
            <person name="Li W.-J."/>
            <person name="Deng Q.-Q."/>
        </authorList>
    </citation>
    <scope>NUCLEOTIDE SEQUENCE [LARGE SCALE GENOMIC DNA]</scope>
    <source>
        <strain evidence="2 3">SYSU M60028</strain>
    </source>
</reference>
<dbReference type="Pfam" id="PF14588">
    <property type="entry name" value="YjgF_endoribonc"/>
    <property type="match status" value="1"/>
</dbReference>
<dbReference type="CDD" id="cd02199">
    <property type="entry name" value="YjgF_YER057c_UK114_like_1"/>
    <property type="match status" value="1"/>
</dbReference>